<dbReference type="PANTHER" id="PTHR12526:SF510">
    <property type="entry name" value="D-INOSITOL 3-PHOSPHATE GLYCOSYLTRANSFERASE"/>
    <property type="match status" value="1"/>
</dbReference>
<comment type="caution">
    <text evidence="5">The sequence shown here is derived from an EMBL/GenBank/DDBJ whole genome shotgun (WGS) entry which is preliminary data.</text>
</comment>
<proteinExistence type="predicted"/>
<dbReference type="PANTHER" id="PTHR12526">
    <property type="entry name" value="GLYCOSYLTRANSFERASE"/>
    <property type="match status" value="1"/>
</dbReference>
<dbReference type="Pfam" id="PF13439">
    <property type="entry name" value="Glyco_transf_4"/>
    <property type="match status" value="1"/>
</dbReference>
<dbReference type="eggNOG" id="arCOG01411">
    <property type="taxonomic scope" value="Archaea"/>
</dbReference>
<dbReference type="CDD" id="cd03801">
    <property type="entry name" value="GT4_PimA-like"/>
    <property type="match status" value="1"/>
</dbReference>
<evidence type="ECO:0000256" key="1">
    <source>
        <dbReference type="ARBA" id="ARBA00022676"/>
    </source>
</evidence>
<dbReference type="InterPro" id="IPR001296">
    <property type="entry name" value="Glyco_trans_1"/>
</dbReference>
<dbReference type="AlphaFoldDB" id="J3JI56"/>
<evidence type="ECO:0000313" key="5">
    <source>
        <dbReference type="EMBL" id="EJN61561.1"/>
    </source>
</evidence>
<organism evidence="5 6">
    <name type="scientific">Halogranum salarium B-1</name>
    <dbReference type="NCBI Taxonomy" id="1210908"/>
    <lineage>
        <taxon>Archaea</taxon>
        <taxon>Methanobacteriati</taxon>
        <taxon>Methanobacteriota</taxon>
        <taxon>Stenosarchaea group</taxon>
        <taxon>Halobacteria</taxon>
        <taxon>Halobacteriales</taxon>
        <taxon>Haloferacaceae</taxon>
    </lineage>
</organism>
<dbReference type="Pfam" id="PF00534">
    <property type="entry name" value="Glycos_transf_1"/>
    <property type="match status" value="1"/>
</dbReference>
<evidence type="ECO:0000256" key="2">
    <source>
        <dbReference type="ARBA" id="ARBA00022679"/>
    </source>
</evidence>
<dbReference type="Proteomes" id="UP000007813">
    <property type="component" value="Unassembled WGS sequence"/>
</dbReference>
<keyword evidence="2" id="KW-0808">Transferase</keyword>
<evidence type="ECO:0000313" key="6">
    <source>
        <dbReference type="Proteomes" id="UP000007813"/>
    </source>
</evidence>
<dbReference type="GO" id="GO:0016757">
    <property type="term" value="F:glycosyltransferase activity"/>
    <property type="evidence" value="ECO:0007669"/>
    <property type="project" value="UniProtKB-KW"/>
</dbReference>
<evidence type="ECO:0008006" key="7">
    <source>
        <dbReference type="Google" id="ProtNLM"/>
    </source>
</evidence>
<protein>
    <recommendedName>
        <fullName evidence="7">Glycosyltransferase</fullName>
    </recommendedName>
</protein>
<gene>
    <name evidence="5" type="ORF">HSB1_06020</name>
</gene>
<dbReference type="InterPro" id="IPR028098">
    <property type="entry name" value="Glyco_trans_4-like_N"/>
</dbReference>
<sequence>MNAVSDPMRIGLVVYGDLDTRSGGYVYDSELVDHLRQMGDEVELFSLPEVGYGRSLTHNAGRSLRRRLRAADFDVLLQDELCHPSLVWTNRRLNLDVPVVALVHHLRSVERRRAWQNDFYRGLEQQYLRSVDGYVFNSETTRETVAALTDPDPGVVAYPAGDRFGRTLTPDEIRDRARERPLRIVALGNVTPRKGLHTLIEGLERVRDDWQLSVVGDDETNPAYTRFLRQRIETLGVAGSVTLTGRLPDDELADVLARSHLLAMPSTYEGFGIAYLEGMAFGLPAVATTSGGAAELVSDRVNGLLVDPDDASALTDAVAPLCRNRGRLVAMSLAALERYHDHPTWAETTGVVREFLRTLSPNDRGRRTDSRDFEG</sequence>
<accession>J3JI56</accession>
<feature type="domain" description="Glycosyl transferase family 1" evidence="3">
    <location>
        <begin position="178"/>
        <end position="331"/>
    </location>
</feature>
<feature type="domain" description="Glycosyltransferase subfamily 4-like N-terminal" evidence="4">
    <location>
        <begin position="53"/>
        <end position="156"/>
    </location>
</feature>
<evidence type="ECO:0000259" key="4">
    <source>
        <dbReference type="Pfam" id="PF13439"/>
    </source>
</evidence>
<name>J3JI56_9EURY</name>
<dbReference type="Gene3D" id="3.40.50.2000">
    <property type="entry name" value="Glycogen Phosphorylase B"/>
    <property type="match status" value="2"/>
</dbReference>
<keyword evidence="1" id="KW-0328">Glycosyltransferase</keyword>
<evidence type="ECO:0000259" key="3">
    <source>
        <dbReference type="Pfam" id="PF00534"/>
    </source>
</evidence>
<reference evidence="5 6" key="1">
    <citation type="journal article" date="2012" name="J. Bacteriol.">
        <title>Draft Genome Sequence of the Extremely Halophilic Archaeon Halogranum salarium B-1T.</title>
        <authorList>
            <person name="Kim K.K."/>
            <person name="Lee K.C."/>
            <person name="Lee J.S."/>
        </authorList>
    </citation>
    <scope>NUCLEOTIDE SEQUENCE [LARGE SCALE GENOMIC DNA]</scope>
    <source>
        <strain evidence="5 6">B-1</strain>
    </source>
</reference>
<dbReference type="SUPFAM" id="SSF53756">
    <property type="entry name" value="UDP-Glycosyltransferase/glycogen phosphorylase"/>
    <property type="match status" value="1"/>
</dbReference>
<dbReference type="EMBL" id="ALJD01000002">
    <property type="protein sequence ID" value="EJN61561.1"/>
    <property type="molecule type" value="Genomic_DNA"/>
</dbReference>